<keyword evidence="3" id="KW-1185">Reference proteome</keyword>
<dbReference type="InterPro" id="IPR029016">
    <property type="entry name" value="GAF-like_dom_sf"/>
</dbReference>
<dbReference type="InterPro" id="IPR014757">
    <property type="entry name" value="Tscrpt_reg_IclR_C"/>
</dbReference>
<reference evidence="2 3" key="1">
    <citation type="journal article" date="2019" name="Int. J. Syst. Evol. Microbiol.">
        <title>The Global Catalogue of Microorganisms (GCM) 10K type strain sequencing project: providing services to taxonomists for standard genome sequencing and annotation.</title>
        <authorList>
            <consortium name="The Broad Institute Genomics Platform"/>
            <consortium name="The Broad Institute Genome Sequencing Center for Infectious Disease"/>
            <person name="Wu L."/>
            <person name="Ma J."/>
        </authorList>
    </citation>
    <scope>NUCLEOTIDE SEQUENCE [LARGE SCALE GENOMIC DNA]</scope>
    <source>
        <strain evidence="2 3">JCM 3325</strain>
    </source>
</reference>
<dbReference type="PANTHER" id="PTHR30136:SF35">
    <property type="entry name" value="HTH-TYPE TRANSCRIPTIONAL REGULATOR RV1719"/>
    <property type="match status" value="1"/>
</dbReference>
<evidence type="ECO:0000259" key="1">
    <source>
        <dbReference type="PROSITE" id="PS51078"/>
    </source>
</evidence>
<sequence>MFGVESETHALRQVALIGEASPLVRGCGGHAILAQLEPATADAILRRAGMTPAEADALRDRLATVNTRGHAMSHGANHPGVRGIAAPVRSPRLDAFAMSLVISGPDQRWTPERALEFLPPLITAAAAVADHFTAIAA</sequence>
<proteinExistence type="predicted"/>
<feature type="domain" description="IclR-ED" evidence="1">
    <location>
        <begin position="1"/>
        <end position="134"/>
    </location>
</feature>
<evidence type="ECO:0000313" key="3">
    <source>
        <dbReference type="Proteomes" id="UP001501231"/>
    </source>
</evidence>
<comment type="caution">
    <text evidence="2">The sequence shown here is derived from an EMBL/GenBank/DDBJ whole genome shotgun (WGS) entry which is preliminary data.</text>
</comment>
<accession>A0ABN3JRG9</accession>
<name>A0ABN3JRG9_9ACTN</name>
<dbReference type="Proteomes" id="UP001501231">
    <property type="component" value="Unassembled WGS sequence"/>
</dbReference>
<dbReference type="Gene3D" id="3.30.450.40">
    <property type="match status" value="1"/>
</dbReference>
<gene>
    <name evidence="2" type="ORF">GCM10010191_60090</name>
</gene>
<dbReference type="PROSITE" id="PS51078">
    <property type="entry name" value="ICLR_ED"/>
    <property type="match status" value="1"/>
</dbReference>
<dbReference type="PANTHER" id="PTHR30136">
    <property type="entry name" value="HELIX-TURN-HELIX TRANSCRIPTIONAL REGULATOR, ICLR FAMILY"/>
    <property type="match status" value="1"/>
</dbReference>
<dbReference type="InterPro" id="IPR050707">
    <property type="entry name" value="HTH_MetabolicPath_Reg"/>
</dbReference>
<dbReference type="Pfam" id="PF01614">
    <property type="entry name" value="IclR_C"/>
    <property type="match status" value="1"/>
</dbReference>
<protein>
    <recommendedName>
        <fullName evidence="1">IclR-ED domain-containing protein</fullName>
    </recommendedName>
</protein>
<organism evidence="2 3">
    <name type="scientific">Actinomadura vinacea</name>
    <dbReference type="NCBI Taxonomy" id="115336"/>
    <lineage>
        <taxon>Bacteria</taxon>
        <taxon>Bacillati</taxon>
        <taxon>Actinomycetota</taxon>
        <taxon>Actinomycetes</taxon>
        <taxon>Streptosporangiales</taxon>
        <taxon>Thermomonosporaceae</taxon>
        <taxon>Actinomadura</taxon>
    </lineage>
</organism>
<evidence type="ECO:0000313" key="2">
    <source>
        <dbReference type="EMBL" id="GAA2437258.1"/>
    </source>
</evidence>
<dbReference type="SUPFAM" id="SSF55781">
    <property type="entry name" value="GAF domain-like"/>
    <property type="match status" value="1"/>
</dbReference>
<dbReference type="EMBL" id="BAAARW010000022">
    <property type="protein sequence ID" value="GAA2437258.1"/>
    <property type="molecule type" value="Genomic_DNA"/>
</dbReference>